<organism evidence="1">
    <name type="scientific">Timema poppense</name>
    <name type="common">Walking stick</name>
    <dbReference type="NCBI Taxonomy" id="170557"/>
    <lineage>
        <taxon>Eukaryota</taxon>
        <taxon>Metazoa</taxon>
        <taxon>Ecdysozoa</taxon>
        <taxon>Arthropoda</taxon>
        <taxon>Hexapoda</taxon>
        <taxon>Insecta</taxon>
        <taxon>Pterygota</taxon>
        <taxon>Neoptera</taxon>
        <taxon>Polyneoptera</taxon>
        <taxon>Phasmatodea</taxon>
        <taxon>Timematodea</taxon>
        <taxon>Timematoidea</taxon>
        <taxon>Timematidae</taxon>
        <taxon>Timema</taxon>
    </lineage>
</organism>
<dbReference type="EMBL" id="OD013123">
    <property type="protein sequence ID" value="CAD7417260.1"/>
    <property type="molecule type" value="Genomic_DNA"/>
</dbReference>
<dbReference type="AlphaFoldDB" id="A0A7R9HCM1"/>
<proteinExistence type="predicted"/>
<protein>
    <submittedName>
        <fullName evidence="1">Uncharacterized protein</fullName>
    </submittedName>
</protein>
<name>A0A7R9HCM1_TIMPO</name>
<accession>A0A7R9HCM1</accession>
<sequence>MCSSAGHLVRADCFGGPVMRVVRPAAGGVGKIGHLSTTFNHVLHDLHLALDPHTLHSYICFAT</sequence>
<evidence type="ECO:0000313" key="1">
    <source>
        <dbReference type="EMBL" id="CAD7417260.1"/>
    </source>
</evidence>
<reference evidence="1" key="1">
    <citation type="submission" date="2020-11" db="EMBL/GenBank/DDBJ databases">
        <authorList>
            <person name="Tran Van P."/>
        </authorList>
    </citation>
    <scope>NUCLEOTIDE SEQUENCE</scope>
</reference>
<gene>
    <name evidence="1" type="ORF">TPSB3V08_LOCUS11644</name>
</gene>